<feature type="domain" description="ABC transporter" evidence="8">
    <location>
        <begin position="340"/>
        <end position="583"/>
    </location>
</feature>
<keyword evidence="4 10" id="KW-0067">ATP-binding</keyword>
<evidence type="ECO:0000256" key="3">
    <source>
        <dbReference type="ARBA" id="ARBA00022741"/>
    </source>
</evidence>
<gene>
    <name evidence="10" type="ORF">FAB82_11230</name>
</gene>
<evidence type="ECO:0000256" key="5">
    <source>
        <dbReference type="ARBA" id="ARBA00022989"/>
    </source>
</evidence>
<keyword evidence="6 7" id="KW-0472">Membrane</keyword>
<dbReference type="PANTHER" id="PTHR43394">
    <property type="entry name" value="ATP-DEPENDENT PERMEASE MDL1, MITOCHONDRIAL"/>
    <property type="match status" value="1"/>
</dbReference>
<dbReference type="GO" id="GO:0016887">
    <property type="term" value="F:ATP hydrolysis activity"/>
    <property type="evidence" value="ECO:0007669"/>
    <property type="project" value="InterPro"/>
</dbReference>
<dbReference type="PROSITE" id="PS50893">
    <property type="entry name" value="ABC_TRANSPORTER_2"/>
    <property type="match status" value="1"/>
</dbReference>
<evidence type="ECO:0000256" key="7">
    <source>
        <dbReference type="SAM" id="Phobius"/>
    </source>
</evidence>
<feature type="transmembrane region" description="Helical" evidence="7">
    <location>
        <begin position="55"/>
        <end position="75"/>
    </location>
</feature>
<dbReference type="InterPro" id="IPR003439">
    <property type="entry name" value="ABC_transporter-like_ATP-bd"/>
</dbReference>
<dbReference type="RefSeq" id="WP_136534634.1">
    <property type="nucleotide sequence ID" value="NZ_STGY01000043.1"/>
</dbReference>
<comment type="subcellular location">
    <subcellularLocation>
        <location evidence="1">Cell membrane</location>
        <topology evidence="1">Multi-pass membrane protein</topology>
    </subcellularLocation>
</comment>
<evidence type="ECO:0000256" key="2">
    <source>
        <dbReference type="ARBA" id="ARBA00022692"/>
    </source>
</evidence>
<dbReference type="OrthoDB" id="9806127at2"/>
<dbReference type="GO" id="GO:0005524">
    <property type="term" value="F:ATP binding"/>
    <property type="evidence" value="ECO:0007669"/>
    <property type="project" value="UniProtKB-KW"/>
</dbReference>
<feature type="transmembrane region" description="Helical" evidence="7">
    <location>
        <begin position="261"/>
        <end position="286"/>
    </location>
</feature>
<dbReference type="Gene3D" id="1.20.1560.10">
    <property type="entry name" value="ABC transporter type 1, transmembrane domain"/>
    <property type="match status" value="1"/>
</dbReference>
<accession>A0A4S8QD10</accession>
<dbReference type="InterPro" id="IPR017871">
    <property type="entry name" value="ABC_transporter-like_CS"/>
</dbReference>
<protein>
    <submittedName>
        <fullName evidence="10">ABC transporter ATP-binding protein</fullName>
    </submittedName>
</protein>
<dbReference type="Pfam" id="PF00005">
    <property type="entry name" value="ABC_tran"/>
    <property type="match status" value="1"/>
</dbReference>
<dbReference type="Proteomes" id="UP000308760">
    <property type="component" value="Unassembled WGS sequence"/>
</dbReference>
<feature type="transmembrane region" description="Helical" evidence="7">
    <location>
        <begin position="131"/>
        <end position="155"/>
    </location>
</feature>
<sequence>MKHLLHLARHTIVLSWRADPKASAFVGAIVLLEVGALALFALAQRWVVDAAFDSTVLALAAAAVLGGVAYSVGAAGNRVVVNLQQDLAERVDITLNQEVLGITTRLRTLEHLERPDYLDRVVLLGRSTSELAAAGIALCRTASAIISVGLSVFLLSTVHPALGLLVLLALPPIYMSMLAQRHRERARRRAATDERRDARLHQLAIEAGSAQQIRVMGSERLIDDWADVARLRLIRLQVKAYLAATGWQITGWMIYSVGFAAALAIAAGMVGVGAITLGSLVLVVTLGTRLRAEVRRAVSSIQQVARAATAAEHYVWLRDFDRAATASAGTSPVTGPVGRIELRGVSFTYPGATVPVLRDVDLTLEAGQTVALVGLNGAGKTTLVKLLTGMYDPTGGTVLLDGRPISEIDAEGWRRRTSGAFQDSTRFKTTVAEAVGIGDLDRIDDAVAIRRAIDATGIDVFVDRLPDGVDTLLDRSMGGHEFSGGQWQRLALARAYMREAPDLQVLDEPTAALDPQAEHEVHALYAERTSNAPGLITLLVSHRFSTVRMADLIVVLRDGAVVEKGSHRSLIEAGGDYAELYESQAQQYQ</sequence>
<evidence type="ECO:0000259" key="8">
    <source>
        <dbReference type="PROSITE" id="PS50893"/>
    </source>
</evidence>
<evidence type="ECO:0000313" key="10">
    <source>
        <dbReference type="EMBL" id="THV41491.1"/>
    </source>
</evidence>
<dbReference type="PROSITE" id="PS00211">
    <property type="entry name" value="ABC_TRANSPORTER_1"/>
    <property type="match status" value="1"/>
</dbReference>
<feature type="transmembrane region" description="Helical" evidence="7">
    <location>
        <begin position="161"/>
        <end position="179"/>
    </location>
</feature>
<dbReference type="GO" id="GO:0005886">
    <property type="term" value="C:plasma membrane"/>
    <property type="evidence" value="ECO:0007669"/>
    <property type="project" value="UniProtKB-SubCell"/>
</dbReference>
<dbReference type="PANTHER" id="PTHR43394:SF1">
    <property type="entry name" value="ATP-BINDING CASSETTE SUB-FAMILY B MEMBER 10, MITOCHONDRIAL"/>
    <property type="match status" value="1"/>
</dbReference>
<reference evidence="10 11" key="2">
    <citation type="submission" date="2019-05" db="EMBL/GenBank/DDBJ databases">
        <title>Glycomyces buryatensis sp. nov.</title>
        <authorList>
            <person name="Nikitina E."/>
        </authorList>
    </citation>
    <scope>NUCLEOTIDE SEQUENCE [LARGE SCALE GENOMIC DNA]</scope>
    <source>
        <strain evidence="10 11">18</strain>
    </source>
</reference>
<comment type="caution">
    <text evidence="10">The sequence shown here is derived from an EMBL/GenBank/DDBJ whole genome shotgun (WGS) entry which is preliminary data.</text>
</comment>
<evidence type="ECO:0000256" key="1">
    <source>
        <dbReference type="ARBA" id="ARBA00004651"/>
    </source>
</evidence>
<proteinExistence type="predicted"/>
<dbReference type="AlphaFoldDB" id="A0A4S8QD10"/>
<dbReference type="SMART" id="SM00382">
    <property type="entry name" value="AAA"/>
    <property type="match status" value="1"/>
</dbReference>
<feature type="transmembrane region" description="Helical" evidence="7">
    <location>
        <begin position="21"/>
        <end position="43"/>
    </location>
</feature>
<keyword evidence="11" id="KW-1185">Reference proteome</keyword>
<name>A0A4S8QD10_9ACTN</name>
<dbReference type="GO" id="GO:0015421">
    <property type="term" value="F:ABC-type oligopeptide transporter activity"/>
    <property type="evidence" value="ECO:0007669"/>
    <property type="project" value="TreeGrafter"/>
</dbReference>
<dbReference type="Gene3D" id="3.40.50.300">
    <property type="entry name" value="P-loop containing nucleotide triphosphate hydrolases"/>
    <property type="match status" value="1"/>
</dbReference>
<dbReference type="EMBL" id="STGY01000043">
    <property type="protein sequence ID" value="THV41491.1"/>
    <property type="molecule type" value="Genomic_DNA"/>
</dbReference>
<dbReference type="PROSITE" id="PS50929">
    <property type="entry name" value="ABC_TM1F"/>
    <property type="match status" value="1"/>
</dbReference>
<dbReference type="InterPro" id="IPR027417">
    <property type="entry name" value="P-loop_NTPase"/>
</dbReference>
<dbReference type="InterPro" id="IPR011527">
    <property type="entry name" value="ABC1_TM_dom"/>
</dbReference>
<dbReference type="SUPFAM" id="SSF52540">
    <property type="entry name" value="P-loop containing nucleoside triphosphate hydrolases"/>
    <property type="match status" value="1"/>
</dbReference>
<organism evidence="10 11">
    <name type="scientific">Glycomyces buryatensis</name>
    <dbReference type="NCBI Taxonomy" id="2570927"/>
    <lineage>
        <taxon>Bacteria</taxon>
        <taxon>Bacillati</taxon>
        <taxon>Actinomycetota</taxon>
        <taxon>Actinomycetes</taxon>
        <taxon>Glycomycetales</taxon>
        <taxon>Glycomycetaceae</taxon>
        <taxon>Glycomyces</taxon>
    </lineage>
</organism>
<keyword evidence="3" id="KW-0547">Nucleotide-binding</keyword>
<feature type="transmembrane region" description="Helical" evidence="7">
    <location>
        <begin position="238"/>
        <end position="255"/>
    </location>
</feature>
<reference evidence="11" key="1">
    <citation type="submission" date="2019-04" db="EMBL/GenBank/DDBJ databases">
        <title>Nocardioides xinjiangensis sp. nov.</title>
        <authorList>
            <person name="Liu S."/>
        </authorList>
    </citation>
    <scope>NUCLEOTIDE SEQUENCE [LARGE SCALE GENOMIC DNA]</scope>
    <source>
        <strain evidence="11">18</strain>
    </source>
</reference>
<feature type="domain" description="ABC transmembrane type-1" evidence="9">
    <location>
        <begin position="24"/>
        <end position="306"/>
    </location>
</feature>
<evidence type="ECO:0000256" key="6">
    <source>
        <dbReference type="ARBA" id="ARBA00023136"/>
    </source>
</evidence>
<evidence type="ECO:0000313" key="11">
    <source>
        <dbReference type="Proteomes" id="UP000308760"/>
    </source>
</evidence>
<evidence type="ECO:0000259" key="9">
    <source>
        <dbReference type="PROSITE" id="PS50929"/>
    </source>
</evidence>
<keyword evidence="2 7" id="KW-0812">Transmembrane</keyword>
<dbReference type="InterPro" id="IPR036640">
    <property type="entry name" value="ABC1_TM_sf"/>
</dbReference>
<keyword evidence="5 7" id="KW-1133">Transmembrane helix</keyword>
<dbReference type="SUPFAM" id="SSF90123">
    <property type="entry name" value="ABC transporter transmembrane region"/>
    <property type="match status" value="1"/>
</dbReference>
<dbReference type="InterPro" id="IPR039421">
    <property type="entry name" value="Type_1_exporter"/>
</dbReference>
<dbReference type="InterPro" id="IPR003593">
    <property type="entry name" value="AAA+_ATPase"/>
</dbReference>
<evidence type="ECO:0000256" key="4">
    <source>
        <dbReference type="ARBA" id="ARBA00022840"/>
    </source>
</evidence>